<dbReference type="AlphaFoldDB" id="A0A2P6MLN0"/>
<evidence type="ECO:0000256" key="1">
    <source>
        <dbReference type="SAM" id="MobiDB-lite"/>
    </source>
</evidence>
<dbReference type="EMBL" id="PVNS01000001">
    <property type="protein sequence ID" value="PRO67182.1"/>
    <property type="molecule type" value="Genomic_DNA"/>
</dbReference>
<dbReference type="NCBIfam" id="NF006169">
    <property type="entry name" value="PRK08310.1"/>
    <property type="match status" value="1"/>
</dbReference>
<protein>
    <submittedName>
        <fullName evidence="3">Amidase</fullName>
    </submittedName>
</protein>
<evidence type="ECO:0000313" key="4">
    <source>
        <dbReference type="Proteomes" id="UP000243650"/>
    </source>
</evidence>
<dbReference type="SUPFAM" id="SSF75304">
    <property type="entry name" value="Amidase signature (AS) enzymes"/>
    <property type="match status" value="1"/>
</dbReference>
<sequence>MNNVTYTQPGVFRAGESGPLRGMSFALKDVFSIRGVRNTAGNPDWYRTHGPAAEDAPSAALLLENGASLAGMTLTDELMFSLHGENYHYGTPENPRDPARIPGGSSSGSAAAAASGDVDFAVGTDTGGSVRVPSAYCGLYGFRPTHGAVPIDGVIPLAPSFDTVGWMSRSEDPFFRAGEALLQETLPARAGSFQPMLPDQAWALIDEEIKETLLPLLPAADSVPLAETGPEDWAAVFRVIQSFEIHENHGGWIAETKPAFGPGIRERFAAAGSVTLEEKQLADEKRTAFTAAVEKRLGGDGLLLLPTVPGPAPLRDLPDEEVDRIRQRTLQLCSIAGLAGLPQAVVPVETRHGWLSLSVIGPRHQDAALLAWVRQHLVKS</sequence>
<reference evidence="3 4" key="1">
    <citation type="submission" date="2018-03" db="EMBL/GenBank/DDBJ databases">
        <title>Bacillus urumqiensis sp. nov., a moderately haloalkaliphilic bacterium isolated from a salt lake.</title>
        <authorList>
            <person name="Zhao B."/>
            <person name="Liao Z."/>
        </authorList>
    </citation>
    <scope>NUCLEOTIDE SEQUENCE [LARGE SCALE GENOMIC DNA]</scope>
    <source>
        <strain evidence="3 4">BZ-SZ-XJ18</strain>
    </source>
</reference>
<name>A0A2P6MLN0_ALKUR</name>
<dbReference type="Gene3D" id="3.90.1300.10">
    <property type="entry name" value="Amidase signature (AS) domain"/>
    <property type="match status" value="1"/>
</dbReference>
<dbReference type="PANTHER" id="PTHR46310:SF7">
    <property type="entry name" value="AMIDASE 1"/>
    <property type="match status" value="1"/>
</dbReference>
<dbReference type="InterPro" id="IPR023631">
    <property type="entry name" value="Amidase_dom"/>
</dbReference>
<dbReference type="RefSeq" id="WP_105957567.1">
    <property type="nucleotide sequence ID" value="NZ_PVNS01000001.1"/>
</dbReference>
<dbReference type="OrthoDB" id="9811471at2"/>
<dbReference type="InterPro" id="IPR036928">
    <property type="entry name" value="AS_sf"/>
</dbReference>
<dbReference type="Pfam" id="PF01425">
    <property type="entry name" value="Amidase"/>
    <property type="match status" value="1"/>
</dbReference>
<evidence type="ECO:0000313" key="3">
    <source>
        <dbReference type="EMBL" id="PRO67182.1"/>
    </source>
</evidence>
<comment type="caution">
    <text evidence="3">The sequence shown here is derived from an EMBL/GenBank/DDBJ whole genome shotgun (WGS) entry which is preliminary data.</text>
</comment>
<accession>A0A2P6MLN0</accession>
<proteinExistence type="predicted"/>
<feature type="region of interest" description="Disordered" evidence="1">
    <location>
        <begin position="89"/>
        <end position="110"/>
    </location>
</feature>
<dbReference type="Proteomes" id="UP000243650">
    <property type="component" value="Unassembled WGS sequence"/>
</dbReference>
<gene>
    <name evidence="3" type="ORF">C6I21_01075</name>
</gene>
<feature type="domain" description="Amidase" evidence="2">
    <location>
        <begin position="15"/>
        <end position="170"/>
    </location>
</feature>
<organism evidence="3 4">
    <name type="scientific">Alkalicoccus urumqiensis</name>
    <name type="common">Bacillus urumqiensis</name>
    <dbReference type="NCBI Taxonomy" id="1548213"/>
    <lineage>
        <taxon>Bacteria</taxon>
        <taxon>Bacillati</taxon>
        <taxon>Bacillota</taxon>
        <taxon>Bacilli</taxon>
        <taxon>Bacillales</taxon>
        <taxon>Bacillaceae</taxon>
        <taxon>Alkalicoccus</taxon>
    </lineage>
</organism>
<evidence type="ECO:0000259" key="2">
    <source>
        <dbReference type="Pfam" id="PF01425"/>
    </source>
</evidence>
<dbReference type="PANTHER" id="PTHR46310">
    <property type="entry name" value="AMIDASE 1"/>
    <property type="match status" value="1"/>
</dbReference>
<keyword evidence="4" id="KW-1185">Reference proteome</keyword>